<dbReference type="Pfam" id="PF00989">
    <property type="entry name" value="PAS"/>
    <property type="match status" value="1"/>
</dbReference>
<name>A0ABV3SGK5_9HYPH</name>
<keyword evidence="5" id="KW-0547">Nucleotide-binding</keyword>
<dbReference type="Proteomes" id="UP001556692">
    <property type="component" value="Unassembled WGS sequence"/>
</dbReference>
<organism evidence="13 14">
    <name type="scientific">Aquibium pacificus</name>
    <dbReference type="NCBI Taxonomy" id="3153579"/>
    <lineage>
        <taxon>Bacteria</taxon>
        <taxon>Pseudomonadati</taxon>
        <taxon>Pseudomonadota</taxon>
        <taxon>Alphaproteobacteria</taxon>
        <taxon>Hyphomicrobiales</taxon>
        <taxon>Phyllobacteriaceae</taxon>
        <taxon>Aquibium</taxon>
    </lineage>
</organism>
<keyword evidence="6" id="KW-0418">Kinase</keyword>
<dbReference type="SMART" id="SM00388">
    <property type="entry name" value="HisKA"/>
    <property type="match status" value="1"/>
</dbReference>
<dbReference type="NCBIfam" id="TIGR00229">
    <property type="entry name" value="sensory_box"/>
    <property type="match status" value="1"/>
</dbReference>
<evidence type="ECO:0000256" key="3">
    <source>
        <dbReference type="ARBA" id="ARBA00022553"/>
    </source>
</evidence>
<evidence type="ECO:0000256" key="9">
    <source>
        <dbReference type="PROSITE-ProRule" id="PRU00169"/>
    </source>
</evidence>
<keyword evidence="14" id="KW-1185">Reference proteome</keyword>
<dbReference type="InterPro" id="IPR035965">
    <property type="entry name" value="PAS-like_dom_sf"/>
</dbReference>
<keyword evidence="7" id="KW-0067">ATP-binding</keyword>
<dbReference type="SUPFAM" id="SSF52172">
    <property type="entry name" value="CheY-like"/>
    <property type="match status" value="1"/>
</dbReference>
<dbReference type="PROSITE" id="PS50112">
    <property type="entry name" value="PAS"/>
    <property type="match status" value="1"/>
</dbReference>
<reference evidence="13 14" key="1">
    <citation type="submission" date="2024-05" db="EMBL/GenBank/DDBJ databases">
        <authorList>
            <person name="Jiang F."/>
        </authorList>
    </citation>
    <scope>NUCLEOTIDE SEQUENCE [LARGE SCALE GENOMIC DNA]</scope>
    <source>
        <strain evidence="13 14">LZ166</strain>
    </source>
</reference>
<dbReference type="InterPro" id="IPR005467">
    <property type="entry name" value="His_kinase_dom"/>
</dbReference>
<evidence type="ECO:0000256" key="8">
    <source>
        <dbReference type="ARBA" id="ARBA00023012"/>
    </source>
</evidence>
<accession>A0ABV3SGK5</accession>
<feature type="domain" description="Response regulatory" evidence="11">
    <location>
        <begin position="406"/>
        <end position="523"/>
    </location>
</feature>
<dbReference type="Pfam" id="PF02518">
    <property type="entry name" value="HATPase_c"/>
    <property type="match status" value="1"/>
</dbReference>
<dbReference type="PROSITE" id="PS50109">
    <property type="entry name" value="HIS_KIN"/>
    <property type="match status" value="1"/>
</dbReference>
<dbReference type="SUPFAM" id="SSF55785">
    <property type="entry name" value="PYP-like sensor domain (PAS domain)"/>
    <property type="match status" value="1"/>
</dbReference>
<dbReference type="InterPro" id="IPR003661">
    <property type="entry name" value="HisK_dim/P_dom"/>
</dbReference>
<keyword evidence="8" id="KW-0902">Two-component regulatory system</keyword>
<dbReference type="InterPro" id="IPR003594">
    <property type="entry name" value="HATPase_dom"/>
</dbReference>
<dbReference type="Gene3D" id="1.10.287.130">
    <property type="match status" value="1"/>
</dbReference>
<dbReference type="PROSITE" id="PS50110">
    <property type="entry name" value="RESPONSE_REGULATORY"/>
    <property type="match status" value="1"/>
</dbReference>
<evidence type="ECO:0000259" key="10">
    <source>
        <dbReference type="PROSITE" id="PS50109"/>
    </source>
</evidence>
<evidence type="ECO:0000259" key="11">
    <source>
        <dbReference type="PROSITE" id="PS50110"/>
    </source>
</evidence>
<feature type="domain" description="Histidine kinase" evidence="10">
    <location>
        <begin position="168"/>
        <end position="383"/>
    </location>
</feature>
<dbReference type="PANTHER" id="PTHR43065">
    <property type="entry name" value="SENSOR HISTIDINE KINASE"/>
    <property type="match status" value="1"/>
</dbReference>
<dbReference type="PANTHER" id="PTHR43065:SF46">
    <property type="entry name" value="C4-DICARBOXYLATE TRANSPORT SENSOR PROTEIN DCTB"/>
    <property type="match status" value="1"/>
</dbReference>
<dbReference type="CDD" id="cd00156">
    <property type="entry name" value="REC"/>
    <property type="match status" value="1"/>
</dbReference>
<dbReference type="Gene3D" id="3.40.50.2300">
    <property type="match status" value="1"/>
</dbReference>
<dbReference type="InterPro" id="IPR036890">
    <property type="entry name" value="HATPase_C_sf"/>
</dbReference>
<protein>
    <recommendedName>
        <fullName evidence="2">histidine kinase</fullName>
        <ecNumber evidence="2">2.7.13.3</ecNumber>
    </recommendedName>
</protein>
<comment type="catalytic activity">
    <reaction evidence="1">
        <text>ATP + protein L-histidine = ADP + protein N-phospho-L-histidine.</text>
        <dbReference type="EC" id="2.7.13.3"/>
    </reaction>
</comment>
<dbReference type="EMBL" id="JBDPGJ010000002">
    <property type="protein sequence ID" value="MEX0405443.1"/>
    <property type="molecule type" value="Genomic_DNA"/>
</dbReference>
<dbReference type="PRINTS" id="PR00344">
    <property type="entry name" value="BCTRLSENSOR"/>
</dbReference>
<gene>
    <name evidence="13" type="ORF">ABGN05_07225</name>
</gene>
<dbReference type="Pfam" id="PF00072">
    <property type="entry name" value="Response_reg"/>
    <property type="match status" value="1"/>
</dbReference>
<dbReference type="Pfam" id="PF00512">
    <property type="entry name" value="HisKA"/>
    <property type="match status" value="1"/>
</dbReference>
<feature type="modified residue" description="4-aspartylphosphate" evidence="9">
    <location>
        <position position="456"/>
    </location>
</feature>
<evidence type="ECO:0000256" key="6">
    <source>
        <dbReference type="ARBA" id="ARBA00022777"/>
    </source>
</evidence>
<dbReference type="CDD" id="cd00130">
    <property type="entry name" value="PAS"/>
    <property type="match status" value="1"/>
</dbReference>
<keyword evidence="4" id="KW-0808">Transferase</keyword>
<evidence type="ECO:0000256" key="2">
    <source>
        <dbReference type="ARBA" id="ARBA00012438"/>
    </source>
</evidence>
<dbReference type="Gene3D" id="3.30.450.20">
    <property type="entry name" value="PAS domain"/>
    <property type="match status" value="1"/>
</dbReference>
<dbReference type="SUPFAM" id="SSF55874">
    <property type="entry name" value="ATPase domain of HSP90 chaperone/DNA topoisomerase II/histidine kinase"/>
    <property type="match status" value="1"/>
</dbReference>
<evidence type="ECO:0000256" key="4">
    <source>
        <dbReference type="ARBA" id="ARBA00022679"/>
    </source>
</evidence>
<proteinExistence type="predicted"/>
<dbReference type="InterPro" id="IPR011006">
    <property type="entry name" value="CheY-like_superfamily"/>
</dbReference>
<keyword evidence="3 9" id="KW-0597">Phosphoprotein</keyword>
<dbReference type="RefSeq" id="WP_367953340.1">
    <property type="nucleotide sequence ID" value="NZ_JBDPGJ010000002.1"/>
</dbReference>
<comment type="caution">
    <text evidence="13">The sequence shown here is derived from an EMBL/GenBank/DDBJ whole genome shotgun (WGS) entry which is preliminary data.</text>
</comment>
<feature type="domain" description="PAS" evidence="12">
    <location>
        <begin position="20"/>
        <end position="74"/>
    </location>
</feature>
<dbReference type="SUPFAM" id="SSF47384">
    <property type="entry name" value="Homodimeric domain of signal transducing histidine kinase"/>
    <property type="match status" value="1"/>
</dbReference>
<dbReference type="InterPro" id="IPR000014">
    <property type="entry name" value="PAS"/>
</dbReference>
<sequence length="531" mass="56031">MPGTAPDAVAPGHAPAPEVHAAVLAAVVESALDAVIVTDEKGIVVTINPAAETTFGYSREEAQGRSIASLIVPEHLRTAHDDGMARYQRTRVPHVLGKRVAMEAACKDGRIIPVELAITEVSLPDQRLFTANLRDLSSARAAEREINRQQGLLHQSEKLAALGSLLAGVAHELNNPLSVVLGQAMMLREEIAAPGDRAVAAQRVERIEAAAQRCARVVRSFLAIARQREAARQAFDLAPLLDQSIDLVIYGLQSGGVEIVRDYGTDLPMVFADPDQVQQIVINLLVNAGQAMERQVGEKRITIAARAGRGVLSLRFSDNGPGVPPAIAGRIFDPFFTTKPHGLGTGIGLSVSRGLAQANGGELLLAATEGQGAVFELTLPAASSQGVAGLPEAEVSSSEAPSGRWRVLVVDDETEVAEVIGEILETLGCVCVTARTGREAEALVSARGGFDAVISDLRMPDAGGAEFFRWLEKSHPDLARRTVFVTGDALGPAARLFLDGCDRPVIEKPFVPAEMRRIVAGVLAATGSSAG</sequence>
<dbReference type="CDD" id="cd00082">
    <property type="entry name" value="HisKA"/>
    <property type="match status" value="1"/>
</dbReference>
<dbReference type="InterPro" id="IPR013767">
    <property type="entry name" value="PAS_fold"/>
</dbReference>
<evidence type="ECO:0000256" key="1">
    <source>
        <dbReference type="ARBA" id="ARBA00000085"/>
    </source>
</evidence>
<dbReference type="SMART" id="SM00448">
    <property type="entry name" value="REC"/>
    <property type="match status" value="1"/>
</dbReference>
<dbReference type="EC" id="2.7.13.3" evidence="2"/>
<dbReference type="InterPro" id="IPR001789">
    <property type="entry name" value="Sig_transdc_resp-reg_receiver"/>
</dbReference>
<evidence type="ECO:0000259" key="12">
    <source>
        <dbReference type="PROSITE" id="PS50112"/>
    </source>
</evidence>
<dbReference type="Gene3D" id="3.30.565.10">
    <property type="entry name" value="Histidine kinase-like ATPase, C-terminal domain"/>
    <property type="match status" value="1"/>
</dbReference>
<dbReference type="SMART" id="SM00387">
    <property type="entry name" value="HATPase_c"/>
    <property type="match status" value="1"/>
</dbReference>
<evidence type="ECO:0000256" key="5">
    <source>
        <dbReference type="ARBA" id="ARBA00022741"/>
    </source>
</evidence>
<dbReference type="InterPro" id="IPR036097">
    <property type="entry name" value="HisK_dim/P_sf"/>
</dbReference>
<dbReference type="SMART" id="SM00091">
    <property type="entry name" value="PAS"/>
    <property type="match status" value="1"/>
</dbReference>
<evidence type="ECO:0000256" key="7">
    <source>
        <dbReference type="ARBA" id="ARBA00022840"/>
    </source>
</evidence>
<evidence type="ECO:0000313" key="13">
    <source>
        <dbReference type="EMBL" id="MEX0405443.1"/>
    </source>
</evidence>
<evidence type="ECO:0000313" key="14">
    <source>
        <dbReference type="Proteomes" id="UP001556692"/>
    </source>
</evidence>
<dbReference type="InterPro" id="IPR004358">
    <property type="entry name" value="Sig_transdc_His_kin-like_C"/>
</dbReference>